<name>A0A368KVJ3_9BACT</name>
<dbReference type="InterPro" id="IPR006311">
    <property type="entry name" value="TAT_signal"/>
</dbReference>
<dbReference type="OrthoDB" id="127333at2"/>
<dbReference type="InterPro" id="IPR017850">
    <property type="entry name" value="Alkaline_phosphatase_core_sf"/>
</dbReference>
<comment type="caution">
    <text evidence="1">The sequence shown here is derived from an EMBL/GenBank/DDBJ whole genome shotgun (WGS) entry which is preliminary data.</text>
</comment>
<dbReference type="PANTHER" id="PTHR43737:SF1">
    <property type="entry name" value="DUF1501 DOMAIN-CONTAINING PROTEIN"/>
    <property type="match status" value="1"/>
</dbReference>
<dbReference type="PROSITE" id="PS51318">
    <property type="entry name" value="TAT"/>
    <property type="match status" value="1"/>
</dbReference>
<protein>
    <submittedName>
        <fullName evidence="1">DUF1501 domain-containing protein</fullName>
    </submittedName>
</protein>
<proteinExistence type="predicted"/>
<dbReference type="AlphaFoldDB" id="A0A368KVJ3"/>
<dbReference type="SUPFAM" id="SSF53649">
    <property type="entry name" value="Alkaline phosphatase-like"/>
    <property type="match status" value="1"/>
</dbReference>
<organism evidence="1 2">
    <name type="scientific">Bremerella cremea</name>
    <dbReference type="NCBI Taxonomy" id="1031537"/>
    <lineage>
        <taxon>Bacteria</taxon>
        <taxon>Pseudomonadati</taxon>
        <taxon>Planctomycetota</taxon>
        <taxon>Planctomycetia</taxon>
        <taxon>Pirellulales</taxon>
        <taxon>Pirellulaceae</taxon>
        <taxon>Bremerella</taxon>
    </lineage>
</organism>
<evidence type="ECO:0000313" key="2">
    <source>
        <dbReference type="Proteomes" id="UP000253562"/>
    </source>
</evidence>
<gene>
    <name evidence="1" type="ORF">DTL42_08730</name>
</gene>
<dbReference type="PANTHER" id="PTHR43737">
    <property type="entry name" value="BLL7424 PROTEIN"/>
    <property type="match status" value="1"/>
</dbReference>
<dbReference type="InterPro" id="IPR010869">
    <property type="entry name" value="DUF1501"/>
</dbReference>
<dbReference type="RefSeq" id="WP_114368325.1">
    <property type="nucleotide sequence ID" value="NZ_QPEX01000011.1"/>
</dbReference>
<sequence>MTKCKGNPLSRRNFLTVGAAAGLGLSMSDLFRLQKAQAEIKEYDFIEAKAKSVIHIYLPGGAAQQELWDPKPYSPIEYRGEMKTVKTNTGEYFSEALPKTAGIADKLCIIRSMTHGEAAHERGTHNMFTGYRPSPALKFPSFGAVVSHEYGPRKNLPPYVCVPNVPNEYAGTGYLSSSFAPFSLGADPASGGFKVRDLSLPGGVDEARFYRRRSALDAVNSYFAQKNESDQVAAMDTFYERAYSLVSSPEAREAFNIDAEDAKLRDEYGRNTAGQRMLMARRLVQAGVRMVTLTYGGWDMHTQITNSIKRQVPEFDQAFSTLIRDLERQGILDETLVMVSSEFGRTPKINKDAGRDHWPKVFSVALAGGGLKKGYIHGASNATSSEPELDPVGPEDLATTMYHQMGIVADKELMAPGDRPIEIVDGGKVIKELLA</sequence>
<reference evidence="1 2" key="1">
    <citation type="submission" date="2018-07" db="EMBL/GenBank/DDBJ databases">
        <title>Comparative genomes isolates from brazilian mangrove.</title>
        <authorList>
            <person name="De Araujo J.E."/>
            <person name="Taketani R.G."/>
            <person name="Silva M.C.P."/>
            <person name="Lourenco M.V."/>
            <person name="Oliveira V.M."/>
            <person name="Andreote F.D."/>
        </authorList>
    </citation>
    <scope>NUCLEOTIDE SEQUENCE [LARGE SCALE GENOMIC DNA]</scope>
    <source>
        <strain evidence="1 2">HEX PRIS-MGV</strain>
    </source>
</reference>
<dbReference type="Proteomes" id="UP000253562">
    <property type="component" value="Unassembled WGS sequence"/>
</dbReference>
<dbReference type="Pfam" id="PF07394">
    <property type="entry name" value="DUF1501"/>
    <property type="match status" value="1"/>
</dbReference>
<accession>A0A368KVJ3</accession>
<dbReference type="EMBL" id="QPEX01000011">
    <property type="protein sequence ID" value="RCS52902.1"/>
    <property type="molecule type" value="Genomic_DNA"/>
</dbReference>
<evidence type="ECO:0000313" key="1">
    <source>
        <dbReference type="EMBL" id="RCS52902.1"/>
    </source>
</evidence>